<evidence type="ECO:0000256" key="3">
    <source>
        <dbReference type="ARBA" id="ARBA00022692"/>
    </source>
</evidence>
<keyword evidence="5 6" id="KW-0472">Membrane</keyword>
<gene>
    <name evidence="8" type="ORF">IRY55_01155</name>
</gene>
<feature type="transmembrane region" description="Helical" evidence="6">
    <location>
        <begin position="61"/>
        <end position="82"/>
    </location>
</feature>
<keyword evidence="7" id="KW-0732">Signal</keyword>
<evidence type="ECO:0000256" key="7">
    <source>
        <dbReference type="SAM" id="SignalP"/>
    </source>
</evidence>
<evidence type="ECO:0000313" key="8">
    <source>
        <dbReference type="EMBL" id="MBF4499953.1"/>
    </source>
</evidence>
<proteinExistence type="predicted"/>
<feature type="signal peptide" evidence="7">
    <location>
        <begin position="1"/>
        <end position="28"/>
    </location>
</feature>
<evidence type="ECO:0000256" key="2">
    <source>
        <dbReference type="ARBA" id="ARBA00022475"/>
    </source>
</evidence>
<organism evidence="8 9">
    <name type="scientific">Savagea serpentis</name>
    <dbReference type="NCBI Taxonomy" id="2785297"/>
    <lineage>
        <taxon>Bacteria</taxon>
        <taxon>Bacillati</taxon>
        <taxon>Bacillota</taxon>
        <taxon>Bacilli</taxon>
        <taxon>Bacillales</taxon>
        <taxon>Caryophanaceae</taxon>
        <taxon>Savagea</taxon>
    </lineage>
</organism>
<keyword evidence="8" id="KW-0969">Cilium</keyword>
<evidence type="ECO:0000256" key="5">
    <source>
        <dbReference type="ARBA" id="ARBA00023136"/>
    </source>
</evidence>
<dbReference type="GO" id="GO:0044781">
    <property type="term" value="P:bacterial-type flagellum organization"/>
    <property type="evidence" value="ECO:0007669"/>
    <property type="project" value="InterPro"/>
</dbReference>
<name>A0A8J7G6C7_9BACL</name>
<keyword evidence="8" id="KW-0282">Flagellum</keyword>
<evidence type="ECO:0000313" key="9">
    <source>
        <dbReference type="Proteomes" id="UP000622653"/>
    </source>
</evidence>
<dbReference type="Pfam" id="PF04347">
    <property type="entry name" value="FliO"/>
    <property type="match status" value="1"/>
</dbReference>
<evidence type="ECO:0000256" key="4">
    <source>
        <dbReference type="ARBA" id="ARBA00022989"/>
    </source>
</evidence>
<accession>A0A8J7G6C7</accession>
<keyword evidence="8" id="KW-0966">Cell projection</keyword>
<dbReference type="EMBL" id="JADKPV010000001">
    <property type="protein sequence ID" value="MBF4499953.1"/>
    <property type="molecule type" value="Genomic_DNA"/>
</dbReference>
<keyword evidence="2" id="KW-1003">Cell membrane</keyword>
<keyword evidence="3 6" id="KW-0812">Transmembrane</keyword>
<keyword evidence="4 6" id="KW-1133">Transmembrane helix</keyword>
<reference evidence="8" key="1">
    <citation type="submission" date="2020-11" db="EMBL/GenBank/DDBJ databases">
        <title>Multidrug resistant novel bacterium Savagea serpentis sp. nov., isolated from the scats of a vine snake (Ahaetulla nasuta).</title>
        <authorList>
            <person name="Venkata Ramana V."/>
            <person name="Vikas Patil S."/>
            <person name="Yogita Lugani V."/>
        </authorList>
    </citation>
    <scope>NUCLEOTIDE SEQUENCE</scope>
    <source>
        <strain evidence="8">SN6</strain>
    </source>
</reference>
<keyword evidence="9" id="KW-1185">Reference proteome</keyword>
<comment type="subcellular location">
    <subcellularLocation>
        <location evidence="1">Cell membrane</location>
    </subcellularLocation>
</comment>
<protein>
    <submittedName>
        <fullName evidence="8">Flagellar biosynthetic protein FliO</fullName>
    </submittedName>
</protein>
<dbReference type="RefSeq" id="WP_194561424.1">
    <property type="nucleotide sequence ID" value="NZ_JADKPV010000001.1"/>
</dbReference>
<dbReference type="Proteomes" id="UP000622653">
    <property type="component" value="Unassembled WGS sequence"/>
</dbReference>
<evidence type="ECO:0000256" key="6">
    <source>
        <dbReference type="SAM" id="Phobius"/>
    </source>
</evidence>
<dbReference type="AlphaFoldDB" id="A0A8J7G6C7"/>
<sequence length="218" mass="24981">MRLFRIMTIAMMLLVATSSALFPLTAHAQTFVSDCVEGKDCEEEPATEQEPLVQANSAPTIGSYIKVVFAFAFVVFLLYFLLKFVNRRNQQFGQARLMRNLGGVSVGTQKSVQLLSVGGRYYLIGVGDDVRLLKEIETEEELESIRAFVELESNDGEEPSMVIVDRIKKLLKKKPIPSRESKKEEPFDQLFQQELDKVQQERKAQMEKLLKEERERRD</sequence>
<feature type="chain" id="PRO_5035323803" evidence="7">
    <location>
        <begin position="29"/>
        <end position="218"/>
    </location>
</feature>
<evidence type="ECO:0000256" key="1">
    <source>
        <dbReference type="ARBA" id="ARBA00004236"/>
    </source>
</evidence>
<dbReference type="InterPro" id="IPR022781">
    <property type="entry name" value="Flagellar_biosynth_FliO"/>
</dbReference>
<comment type="caution">
    <text evidence="8">The sequence shown here is derived from an EMBL/GenBank/DDBJ whole genome shotgun (WGS) entry which is preliminary data.</text>
</comment>
<dbReference type="GO" id="GO:0016020">
    <property type="term" value="C:membrane"/>
    <property type="evidence" value="ECO:0007669"/>
    <property type="project" value="InterPro"/>
</dbReference>